<proteinExistence type="predicted"/>
<name>A0A3M7Q964_BRAPC</name>
<evidence type="ECO:0008006" key="3">
    <source>
        <dbReference type="Google" id="ProtNLM"/>
    </source>
</evidence>
<dbReference type="EMBL" id="REGN01007014">
    <property type="protein sequence ID" value="RNA07511.1"/>
    <property type="molecule type" value="Genomic_DNA"/>
</dbReference>
<gene>
    <name evidence="1" type="ORF">BpHYR1_001742</name>
</gene>
<dbReference type="OrthoDB" id="93990at2759"/>
<reference evidence="1 2" key="1">
    <citation type="journal article" date="2018" name="Sci. Rep.">
        <title>Genomic signatures of local adaptation to the degree of environmental predictability in rotifers.</title>
        <authorList>
            <person name="Franch-Gras L."/>
            <person name="Hahn C."/>
            <person name="Garcia-Roger E.M."/>
            <person name="Carmona M.J."/>
            <person name="Serra M."/>
            <person name="Gomez A."/>
        </authorList>
    </citation>
    <scope>NUCLEOTIDE SEQUENCE [LARGE SCALE GENOMIC DNA]</scope>
    <source>
        <strain evidence="1">HYR1</strain>
    </source>
</reference>
<sequence length="442" mass="51561">MDLEAFKNLNLNDERQSPFLRLRNRTIPKTQAIANNDASDEIVHTSPILSNENCFCDSFSNVNNNSNQLVNYYSSSSDDSINEPYYDVNDLLSSDDNSIESVKDTSKLSIESTFEELIFSKTTKLKPKIVYSEYEYIYKKTYVTKTQHIHEMDPDVIDSKLLTCEIKERGKDTAENPRRIITDALTKLPRSANHFIATKENLTQQNSKIWCVDGTFEITPTLFYQLFMINVIESGRNIPLSKLSGCWFQLADNLLNHVQSNGLCYKYVKFLAFVPAHDIIETFEMIKDISPKNFKPILDYFEKFYIGLPMKNDTTKRAVPQYPIKLWNVYKRIVKDLPRTNNHIEAWHRSLKQDIESHPTFIKLLKHLLREQRLAEKLIDEVRVGIFGRRSNKEVQKDIAVKKLLEQYDSEQKFLFLDKLIAIYDTKKILNIVKVIKLINFL</sequence>
<organism evidence="1 2">
    <name type="scientific">Brachionus plicatilis</name>
    <name type="common">Marine rotifer</name>
    <name type="synonym">Brachionus muelleri</name>
    <dbReference type="NCBI Taxonomy" id="10195"/>
    <lineage>
        <taxon>Eukaryota</taxon>
        <taxon>Metazoa</taxon>
        <taxon>Spiralia</taxon>
        <taxon>Gnathifera</taxon>
        <taxon>Rotifera</taxon>
        <taxon>Eurotatoria</taxon>
        <taxon>Monogononta</taxon>
        <taxon>Pseudotrocha</taxon>
        <taxon>Ploima</taxon>
        <taxon>Brachionidae</taxon>
        <taxon>Brachionus</taxon>
    </lineage>
</organism>
<keyword evidence="2" id="KW-1185">Reference proteome</keyword>
<evidence type="ECO:0000313" key="1">
    <source>
        <dbReference type="EMBL" id="RNA07511.1"/>
    </source>
</evidence>
<comment type="caution">
    <text evidence="1">The sequence shown here is derived from an EMBL/GenBank/DDBJ whole genome shotgun (WGS) entry which is preliminary data.</text>
</comment>
<dbReference type="Proteomes" id="UP000276133">
    <property type="component" value="Unassembled WGS sequence"/>
</dbReference>
<evidence type="ECO:0000313" key="2">
    <source>
        <dbReference type="Proteomes" id="UP000276133"/>
    </source>
</evidence>
<accession>A0A3M7Q964</accession>
<dbReference type="AlphaFoldDB" id="A0A3M7Q964"/>
<protein>
    <recommendedName>
        <fullName evidence="3">MULE transposase domain-containing protein</fullName>
    </recommendedName>
</protein>